<evidence type="ECO:0008006" key="3">
    <source>
        <dbReference type="Google" id="ProtNLM"/>
    </source>
</evidence>
<keyword evidence="2" id="KW-1185">Reference proteome</keyword>
<dbReference type="EMBL" id="JACJKJ010000007">
    <property type="protein sequence ID" value="MBM6806349.1"/>
    <property type="molecule type" value="Genomic_DNA"/>
</dbReference>
<reference evidence="1 2" key="1">
    <citation type="journal article" date="2021" name="Sci. Rep.">
        <title>The distribution of antibiotic resistance genes in chicken gut microbiota commensals.</title>
        <authorList>
            <person name="Juricova H."/>
            <person name="Matiasovicova J."/>
            <person name="Kubasova T."/>
            <person name="Cejkova D."/>
            <person name="Rychlik I."/>
        </authorList>
    </citation>
    <scope>NUCLEOTIDE SEQUENCE [LARGE SCALE GENOMIC DNA]</scope>
    <source>
        <strain evidence="1 2">An768</strain>
    </source>
</reference>
<proteinExistence type="predicted"/>
<protein>
    <recommendedName>
        <fullName evidence="3">ATP-binding protein</fullName>
    </recommendedName>
</protein>
<sequence>MNKKVKDKKGSKFLFDKEFSKMSDTHCIIVGNSGHGISQIGEILKHLKTRKS</sequence>
<organism evidence="1 2">
    <name type="scientific">Bacteroides caecicola</name>
    <dbReference type="NCBI Taxonomy" id="1462569"/>
    <lineage>
        <taxon>Bacteria</taxon>
        <taxon>Pseudomonadati</taxon>
        <taxon>Bacteroidota</taxon>
        <taxon>Bacteroidia</taxon>
        <taxon>Bacteroidales</taxon>
        <taxon>Bacteroidaceae</taxon>
        <taxon>Bacteroides</taxon>
    </lineage>
</organism>
<dbReference type="RefSeq" id="WP_204500092.1">
    <property type="nucleotide sequence ID" value="NZ_JACJKJ010000007.1"/>
</dbReference>
<evidence type="ECO:0000313" key="2">
    <source>
        <dbReference type="Proteomes" id="UP000782117"/>
    </source>
</evidence>
<name>A0ABS2F8F9_9BACE</name>
<dbReference type="Proteomes" id="UP000782117">
    <property type="component" value="Unassembled WGS sequence"/>
</dbReference>
<comment type="caution">
    <text evidence="1">The sequence shown here is derived from an EMBL/GenBank/DDBJ whole genome shotgun (WGS) entry which is preliminary data.</text>
</comment>
<evidence type="ECO:0000313" key="1">
    <source>
        <dbReference type="EMBL" id="MBM6806349.1"/>
    </source>
</evidence>
<gene>
    <name evidence="1" type="ORF">H6A24_07550</name>
</gene>
<accession>A0ABS2F8F9</accession>